<feature type="transmembrane region" description="Helical" evidence="2">
    <location>
        <begin position="61"/>
        <end position="82"/>
    </location>
</feature>
<dbReference type="Pfam" id="PF15839">
    <property type="entry name" value="TEX29"/>
    <property type="match status" value="1"/>
</dbReference>
<name>A0A2K5Q267_CEBIM</name>
<feature type="region of interest" description="Disordered" evidence="1">
    <location>
        <begin position="99"/>
        <end position="152"/>
    </location>
</feature>
<dbReference type="Proteomes" id="UP000233040">
    <property type="component" value="Unassembled WGS sequence"/>
</dbReference>
<dbReference type="AlphaFoldDB" id="A0A2K5Q267"/>
<evidence type="ECO:0000313" key="3">
    <source>
        <dbReference type="Ensembl" id="ENSCCAP00000009982.1"/>
    </source>
</evidence>
<proteinExistence type="predicted"/>
<evidence type="ECO:0000313" key="4">
    <source>
        <dbReference type="Proteomes" id="UP000233040"/>
    </source>
</evidence>
<dbReference type="GeneTree" id="ENSGT00510000049560"/>
<keyword evidence="4" id="KW-1185">Reference proteome</keyword>
<evidence type="ECO:0000256" key="1">
    <source>
        <dbReference type="SAM" id="MobiDB-lite"/>
    </source>
</evidence>
<dbReference type="PANTHER" id="PTHR37339">
    <property type="entry name" value="TESTIS-EXPRESSED PROTEIN 29"/>
    <property type="match status" value="1"/>
</dbReference>
<protein>
    <submittedName>
        <fullName evidence="3">Testis expressed 29</fullName>
    </submittedName>
</protein>
<evidence type="ECO:0000256" key="2">
    <source>
        <dbReference type="SAM" id="Phobius"/>
    </source>
</evidence>
<gene>
    <name evidence="3" type="primary">TEX29</name>
</gene>
<keyword evidence="2" id="KW-0812">Transmembrane</keyword>
<reference evidence="3" key="1">
    <citation type="submission" date="2025-08" db="UniProtKB">
        <authorList>
            <consortium name="Ensembl"/>
        </authorList>
    </citation>
    <scope>IDENTIFICATION</scope>
</reference>
<keyword evidence="2" id="KW-0472">Membrane</keyword>
<dbReference type="PANTHER" id="PTHR37339:SF1">
    <property type="entry name" value="TESTIS-EXPRESSED PROTEIN 29"/>
    <property type="match status" value="1"/>
</dbReference>
<sequence length="152" mass="16841">MKYVPEVKKPPLHLLKQFTVCDIPLYDICDYNVSRDRCKELGCCFYKGVCYEKVVPIYGQVFSALIVIIAAAFIVTIIYRVVQEIRRERAILTDAKLSQKSSEKAEMASSSSKPGLTPLGAGPSLGEGDKVKSEEAEDDVTVTITEAEETED</sequence>
<dbReference type="InterPro" id="IPR031685">
    <property type="entry name" value="TEX29"/>
</dbReference>
<accession>A0A2K5Q267</accession>
<keyword evidence="2" id="KW-1133">Transmembrane helix</keyword>
<feature type="compositionally biased region" description="Acidic residues" evidence="1">
    <location>
        <begin position="135"/>
        <end position="152"/>
    </location>
</feature>
<dbReference type="STRING" id="9516.ENSCCAP00000009982"/>
<reference evidence="3" key="2">
    <citation type="submission" date="2025-09" db="UniProtKB">
        <authorList>
            <consortium name="Ensembl"/>
        </authorList>
    </citation>
    <scope>IDENTIFICATION</scope>
</reference>
<organism evidence="3 4">
    <name type="scientific">Cebus imitator</name>
    <name type="common">Panamanian white-faced capuchin</name>
    <name type="synonym">Cebus capucinus imitator</name>
    <dbReference type="NCBI Taxonomy" id="2715852"/>
    <lineage>
        <taxon>Eukaryota</taxon>
        <taxon>Metazoa</taxon>
        <taxon>Chordata</taxon>
        <taxon>Craniata</taxon>
        <taxon>Vertebrata</taxon>
        <taxon>Euteleostomi</taxon>
        <taxon>Mammalia</taxon>
        <taxon>Eutheria</taxon>
        <taxon>Euarchontoglires</taxon>
        <taxon>Primates</taxon>
        <taxon>Haplorrhini</taxon>
        <taxon>Platyrrhini</taxon>
        <taxon>Cebidae</taxon>
        <taxon>Cebinae</taxon>
        <taxon>Cebus</taxon>
    </lineage>
</organism>
<dbReference type="OMA" id="EPEFKKS"/>
<dbReference type="Ensembl" id="ENSCCAT00000027369.1">
    <property type="protein sequence ID" value="ENSCCAP00000009982.1"/>
    <property type="gene ID" value="ENSCCAG00000022733.1"/>
</dbReference>